<evidence type="ECO:0000256" key="4">
    <source>
        <dbReference type="ARBA" id="ARBA00022741"/>
    </source>
</evidence>
<dbReference type="PANTHER" id="PTHR43272:SF101">
    <property type="entry name" value="ACYL-COA SYNTHETASE BUBBLEGUM FAMILY MEMBER 2-RELATED"/>
    <property type="match status" value="1"/>
</dbReference>
<evidence type="ECO:0000256" key="10">
    <source>
        <dbReference type="ARBA" id="ARBA00026113"/>
    </source>
</evidence>
<evidence type="ECO:0000256" key="1">
    <source>
        <dbReference type="ARBA" id="ARBA00004496"/>
    </source>
</evidence>
<comment type="similarity">
    <text evidence="14">Belongs to the ATP-dependent AMP-binding enzyme family. Bubblegum subfamily.</text>
</comment>
<name>A0A9Q1G2Y8_SYNKA</name>
<proteinExistence type="inferred from homology"/>
<dbReference type="EC" id="6.2.1.15" evidence="10"/>
<evidence type="ECO:0000256" key="3">
    <source>
        <dbReference type="ARBA" id="ARBA00022598"/>
    </source>
</evidence>
<evidence type="ECO:0000313" key="22">
    <source>
        <dbReference type="EMBL" id="KAJ8374479.1"/>
    </source>
</evidence>
<evidence type="ECO:0000256" key="5">
    <source>
        <dbReference type="ARBA" id="ARBA00022832"/>
    </source>
</evidence>
<evidence type="ECO:0000256" key="9">
    <source>
        <dbReference type="ARBA" id="ARBA00024548"/>
    </source>
</evidence>
<dbReference type="GO" id="GO:0005524">
    <property type="term" value="F:ATP binding"/>
    <property type="evidence" value="ECO:0007669"/>
    <property type="project" value="UniProtKB-KW"/>
</dbReference>
<feature type="compositionally biased region" description="Polar residues" evidence="20">
    <location>
        <begin position="65"/>
        <end position="82"/>
    </location>
</feature>
<evidence type="ECO:0000256" key="14">
    <source>
        <dbReference type="ARBA" id="ARBA00038034"/>
    </source>
</evidence>
<keyword evidence="7" id="KW-0443">Lipid metabolism</keyword>
<keyword evidence="23" id="KW-1185">Reference proteome</keyword>
<evidence type="ECO:0000259" key="21">
    <source>
        <dbReference type="Pfam" id="PF00501"/>
    </source>
</evidence>
<keyword evidence="6" id="KW-0067">ATP-binding</keyword>
<keyword evidence="3" id="KW-0436">Ligase</keyword>
<dbReference type="Pfam" id="PF00501">
    <property type="entry name" value="AMP-binding"/>
    <property type="match status" value="1"/>
</dbReference>
<accession>A0A9Q1G2Y8</accession>
<dbReference type="Pfam" id="PF23562">
    <property type="entry name" value="AMP-binding_C_3"/>
    <property type="match status" value="1"/>
</dbReference>
<dbReference type="GO" id="GO:0016020">
    <property type="term" value="C:membrane"/>
    <property type="evidence" value="ECO:0007669"/>
    <property type="project" value="TreeGrafter"/>
</dbReference>
<comment type="catalytic activity">
    <reaction evidence="13">
        <text>(9Z)-octadecenoate + ATP + CoA = (9Z)-octadecenoyl-CoA + AMP + diphosphate</text>
        <dbReference type="Rhea" id="RHEA:33607"/>
        <dbReference type="ChEBI" id="CHEBI:30616"/>
        <dbReference type="ChEBI" id="CHEBI:30823"/>
        <dbReference type="ChEBI" id="CHEBI:33019"/>
        <dbReference type="ChEBI" id="CHEBI:57287"/>
        <dbReference type="ChEBI" id="CHEBI:57387"/>
        <dbReference type="ChEBI" id="CHEBI:456215"/>
    </reaction>
    <physiologicalReaction direction="left-to-right" evidence="13">
        <dbReference type="Rhea" id="RHEA:33608"/>
    </physiologicalReaction>
</comment>
<evidence type="ECO:0000256" key="13">
    <source>
        <dbReference type="ARBA" id="ARBA00036043"/>
    </source>
</evidence>
<gene>
    <name evidence="22" type="ORF">SKAU_G00050590</name>
</gene>
<dbReference type="InterPro" id="IPR000873">
    <property type="entry name" value="AMP-dep_synth/lig_dom"/>
</dbReference>
<dbReference type="AlphaFoldDB" id="A0A9Q1G2Y8"/>
<comment type="caution">
    <text evidence="22">The sequence shown here is derived from an EMBL/GenBank/DDBJ whole genome shotgun (WGS) entry which is preliminary data.</text>
</comment>
<evidence type="ECO:0000256" key="6">
    <source>
        <dbReference type="ARBA" id="ARBA00022840"/>
    </source>
</evidence>
<sequence>MHLTVCEPAAMAAAVAMDPPGGVGFLQSCGAGDCSASLEDVTANSESSEEELACETEEKVRTVTPHPSETPVSAENTRTQPGTVPRPASLSLASSDDLKLWTFKGDREVKLRMSESGPASEPPITVHQMFTSTVERFGTHTALGWKEGDQWKTLNYQDYYQQCRTAAKGFLKLGLERYHGVGILGFNSTEWFIADIAAVLAGGFAVGIYTTNSAEACHYVADNCQANILVVENHKQLQKILQVQDKLPHLKAIIQYKEALKEKRPNLFTWAEFMEMGREVPDSQLDDIIATQKPNQCCTLIYTSGTTGQPKGVMLSHDNLTWTAFATSRNVRLTEAQELVVSYLPLSHVAAQMIDIWLTMKVGGATYFADPDALKGSLVNTLKEIRPTAFMGVPRVWEKMQEKMKSVGAKSSTVRRKVAAWAKDVGLSTNLSKMQRNGATASRAPLNYLLAKKLVFQKVRKALGLDRCTKCYTGAAPITKDTLEFFLSLDIPVYELYGMSESTGPHTISLPDAFRLTSCGKVIPGCETKIFRPDEEGNGEICFWGRHVFMGYLNMADKTEEALDSDGWLHSGDLGKHDDQDFLFITGRIKELIITAGGENIPPVPIEDAVKEAVPLISNAMLIGDKRKFLSMLLTIKCQVNSDSGAPEDELTEEAVRLCQRQGSSSTRVSEIACGRDRTVHAAIQEGINRVNENASSNAQRIQKWIVLERDFSIPGGELGPTMKLKRPVVMKMYKEQIENFYKEVVTPTTPENPLPPK</sequence>
<dbReference type="PROSITE" id="PS00455">
    <property type="entry name" value="AMP_BINDING"/>
    <property type="match status" value="1"/>
</dbReference>
<evidence type="ECO:0000256" key="2">
    <source>
        <dbReference type="ARBA" id="ARBA00022490"/>
    </source>
</evidence>
<keyword evidence="2" id="KW-0963">Cytoplasm</keyword>
<evidence type="ECO:0000256" key="15">
    <source>
        <dbReference type="ARBA" id="ARBA00040479"/>
    </source>
</evidence>
<comment type="subcellular location">
    <subcellularLocation>
        <location evidence="1">Cytoplasm</location>
    </subcellularLocation>
</comment>
<dbReference type="EC" id="6.2.1.3" evidence="11"/>
<evidence type="ECO:0000256" key="20">
    <source>
        <dbReference type="SAM" id="MobiDB-lite"/>
    </source>
</evidence>
<evidence type="ECO:0000256" key="16">
    <source>
        <dbReference type="ARBA" id="ARBA00042118"/>
    </source>
</evidence>
<evidence type="ECO:0000256" key="19">
    <source>
        <dbReference type="ARBA" id="ARBA00049139"/>
    </source>
</evidence>
<dbReference type="Proteomes" id="UP001152622">
    <property type="component" value="Chromosome 2"/>
</dbReference>
<evidence type="ECO:0000313" key="23">
    <source>
        <dbReference type="Proteomes" id="UP001152622"/>
    </source>
</evidence>
<evidence type="ECO:0000256" key="17">
    <source>
        <dbReference type="ARBA" id="ARBA00043192"/>
    </source>
</evidence>
<comment type="catalytic activity">
    <reaction evidence="12">
        <text>(9Z,12Z)-octadecadienoate + ATP + CoA = (9Z,12Z)-octadecadienoyl-CoA + AMP + diphosphate</text>
        <dbReference type="Rhea" id="RHEA:33651"/>
        <dbReference type="ChEBI" id="CHEBI:30245"/>
        <dbReference type="ChEBI" id="CHEBI:30616"/>
        <dbReference type="ChEBI" id="CHEBI:33019"/>
        <dbReference type="ChEBI" id="CHEBI:57287"/>
        <dbReference type="ChEBI" id="CHEBI:57383"/>
        <dbReference type="ChEBI" id="CHEBI:456215"/>
    </reaction>
    <physiologicalReaction direction="left-to-right" evidence="12">
        <dbReference type="Rhea" id="RHEA:33652"/>
    </physiologicalReaction>
</comment>
<dbReference type="GO" id="GO:0005783">
    <property type="term" value="C:endoplasmic reticulum"/>
    <property type="evidence" value="ECO:0007669"/>
    <property type="project" value="TreeGrafter"/>
</dbReference>
<protein>
    <recommendedName>
        <fullName evidence="15">Long-chain-fatty-acid--CoA ligase ACSBG2</fullName>
        <ecNumber evidence="10">6.2.1.15</ecNumber>
        <ecNumber evidence="11">6.2.1.3</ecNumber>
    </recommendedName>
    <alternativeName>
        <fullName evidence="17">Acyl-CoA synthetase bubblegum family member 2</fullName>
    </alternativeName>
    <alternativeName>
        <fullName evidence="16">Arachidonate--CoA ligase ACSBG2</fullName>
    </alternativeName>
</protein>
<dbReference type="EMBL" id="JAINUF010000002">
    <property type="protein sequence ID" value="KAJ8374479.1"/>
    <property type="molecule type" value="Genomic_DNA"/>
</dbReference>
<comment type="catalytic activity">
    <reaction evidence="19">
        <text>hexadecanoate + ATP + CoA = hexadecanoyl-CoA + AMP + diphosphate</text>
        <dbReference type="Rhea" id="RHEA:30751"/>
        <dbReference type="ChEBI" id="CHEBI:7896"/>
        <dbReference type="ChEBI" id="CHEBI:30616"/>
        <dbReference type="ChEBI" id="CHEBI:33019"/>
        <dbReference type="ChEBI" id="CHEBI:57287"/>
        <dbReference type="ChEBI" id="CHEBI:57379"/>
        <dbReference type="ChEBI" id="CHEBI:456215"/>
    </reaction>
    <physiologicalReaction direction="left-to-right" evidence="19">
        <dbReference type="Rhea" id="RHEA:30752"/>
    </physiologicalReaction>
</comment>
<dbReference type="Gene3D" id="3.40.50.12780">
    <property type="entry name" value="N-terminal domain of ligase-like"/>
    <property type="match status" value="1"/>
</dbReference>
<keyword evidence="5" id="KW-0276">Fatty acid metabolism</keyword>
<dbReference type="CDD" id="cd05933">
    <property type="entry name" value="ACSBG_like"/>
    <property type="match status" value="1"/>
</dbReference>
<evidence type="ECO:0000256" key="18">
    <source>
        <dbReference type="ARBA" id="ARBA00048666"/>
    </source>
</evidence>
<feature type="region of interest" description="Disordered" evidence="20">
    <location>
        <begin position="42"/>
        <end position="90"/>
    </location>
</feature>
<dbReference type="SUPFAM" id="SSF56801">
    <property type="entry name" value="Acetyl-CoA synthetase-like"/>
    <property type="match status" value="1"/>
</dbReference>
<keyword evidence="4" id="KW-0547">Nucleotide-binding</keyword>
<dbReference type="InterPro" id="IPR042099">
    <property type="entry name" value="ANL_N_sf"/>
</dbReference>
<comment type="catalytic activity">
    <reaction evidence="8">
        <text>a long-chain fatty acid + ATP + CoA = a long-chain fatty acyl-CoA + AMP + diphosphate</text>
        <dbReference type="Rhea" id="RHEA:15421"/>
        <dbReference type="ChEBI" id="CHEBI:30616"/>
        <dbReference type="ChEBI" id="CHEBI:33019"/>
        <dbReference type="ChEBI" id="CHEBI:57287"/>
        <dbReference type="ChEBI" id="CHEBI:57560"/>
        <dbReference type="ChEBI" id="CHEBI:83139"/>
        <dbReference type="ChEBI" id="CHEBI:456215"/>
        <dbReference type="EC" id="6.2.1.3"/>
    </reaction>
    <physiologicalReaction direction="left-to-right" evidence="8">
        <dbReference type="Rhea" id="RHEA:15422"/>
    </physiologicalReaction>
</comment>
<comment type="catalytic activity">
    <reaction evidence="9">
        <text>(5Z,8Z,11Z,14Z)-eicosatetraenoate + ATP + CoA = (5Z,8Z,11Z,14Z)-eicosatetraenoyl-CoA + AMP + diphosphate</text>
        <dbReference type="Rhea" id="RHEA:19713"/>
        <dbReference type="ChEBI" id="CHEBI:30616"/>
        <dbReference type="ChEBI" id="CHEBI:32395"/>
        <dbReference type="ChEBI" id="CHEBI:33019"/>
        <dbReference type="ChEBI" id="CHEBI:57287"/>
        <dbReference type="ChEBI" id="CHEBI:57368"/>
        <dbReference type="ChEBI" id="CHEBI:456215"/>
        <dbReference type="EC" id="6.2.1.15"/>
    </reaction>
    <physiologicalReaction direction="left-to-right" evidence="9">
        <dbReference type="Rhea" id="RHEA:19714"/>
    </physiologicalReaction>
</comment>
<dbReference type="GO" id="GO:0047676">
    <property type="term" value="F:arachidonate-CoA ligase activity"/>
    <property type="evidence" value="ECO:0007669"/>
    <property type="project" value="UniProtKB-EC"/>
</dbReference>
<evidence type="ECO:0000256" key="11">
    <source>
        <dbReference type="ARBA" id="ARBA00026121"/>
    </source>
</evidence>
<dbReference type="OrthoDB" id="3633556at2759"/>
<evidence type="ECO:0000256" key="12">
    <source>
        <dbReference type="ARBA" id="ARBA00035848"/>
    </source>
</evidence>
<dbReference type="PANTHER" id="PTHR43272">
    <property type="entry name" value="LONG-CHAIN-FATTY-ACID--COA LIGASE"/>
    <property type="match status" value="1"/>
</dbReference>
<dbReference type="InterPro" id="IPR020845">
    <property type="entry name" value="AMP-binding_CS"/>
</dbReference>
<reference evidence="22" key="1">
    <citation type="journal article" date="2023" name="Science">
        <title>Genome structures resolve the early diversification of teleost fishes.</title>
        <authorList>
            <person name="Parey E."/>
            <person name="Louis A."/>
            <person name="Montfort J."/>
            <person name="Bouchez O."/>
            <person name="Roques C."/>
            <person name="Iampietro C."/>
            <person name="Lluch J."/>
            <person name="Castinel A."/>
            <person name="Donnadieu C."/>
            <person name="Desvignes T."/>
            <person name="Floi Bucao C."/>
            <person name="Jouanno E."/>
            <person name="Wen M."/>
            <person name="Mejri S."/>
            <person name="Dirks R."/>
            <person name="Jansen H."/>
            <person name="Henkel C."/>
            <person name="Chen W.J."/>
            <person name="Zahm M."/>
            <person name="Cabau C."/>
            <person name="Klopp C."/>
            <person name="Thompson A.W."/>
            <person name="Robinson-Rechavi M."/>
            <person name="Braasch I."/>
            <person name="Lecointre G."/>
            <person name="Bobe J."/>
            <person name="Postlethwait J.H."/>
            <person name="Berthelot C."/>
            <person name="Roest Crollius H."/>
            <person name="Guiguen Y."/>
        </authorList>
    </citation>
    <scope>NUCLEOTIDE SEQUENCE</scope>
    <source>
        <strain evidence="22">WJC10195</strain>
    </source>
</reference>
<evidence type="ECO:0000256" key="8">
    <source>
        <dbReference type="ARBA" id="ARBA00024484"/>
    </source>
</evidence>
<comment type="catalytic activity">
    <reaction evidence="18">
        <text>tetracosanoate + ATP + CoA = tetracosanoyl-CoA + AMP + diphosphate</text>
        <dbReference type="Rhea" id="RHEA:33639"/>
        <dbReference type="ChEBI" id="CHEBI:30616"/>
        <dbReference type="ChEBI" id="CHEBI:31014"/>
        <dbReference type="ChEBI" id="CHEBI:33019"/>
        <dbReference type="ChEBI" id="CHEBI:57287"/>
        <dbReference type="ChEBI" id="CHEBI:65052"/>
        <dbReference type="ChEBI" id="CHEBI:456215"/>
    </reaction>
    <physiologicalReaction direction="left-to-right" evidence="18">
        <dbReference type="Rhea" id="RHEA:33640"/>
    </physiologicalReaction>
</comment>
<organism evidence="22 23">
    <name type="scientific">Synaphobranchus kaupii</name>
    <name type="common">Kaup's arrowtooth eel</name>
    <dbReference type="NCBI Taxonomy" id="118154"/>
    <lineage>
        <taxon>Eukaryota</taxon>
        <taxon>Metazoa</taxon>
        <taxon>Chordata</taxon>
        <taxon>Craniata</taxon>
        <taxon>Vertebrata</taxon>
        <taxon>Euteleostomi</taxon>
        <taxon>Actinopterygii</taxon>
        <taxon>Neopterygii</taxon>
        <taxon>Teleostei</taxon>
        <taxon>Anguilliformes</taxon>
        <taxon>Synaphobranchidae</taxon>
        <taxon>Synaphobranchus</taxon>
    </lineage>
</organism>
<evidence type="ECO:0000256" key="7">
    <source>
        <dbReference type="ARBA" id="ARBA00023098"/>
    </source>
</evidence>
<feature type="domain" description="AMP-dependent synthetase/ligase" evidence="21">
    <location>
        <begin position="131"/>
        <end position="553"/>
    </location>
</feature>